<evidence type="ECO:0000256" key="6">
    <source>
        <dbReference type="SAM" id="Phobius"/>
    </source>
</evidence>
<comment type="caution">
    <text evidence="8">The sequence shown here is derived from an EMBL/GenBank/DDBJ whole genome shotgun (WGS) entry which is preliminary data.</text>
</comment>
<evidence type="ECO:0000256" key="3">
    <source>
        <dbReference type="ARBA" id="ARBA00022692"/>
    </source>
</evidence>
<gene>
    <name evidence="8" type="primary">yitT_2</name>
    <name evidence="8" type="ORF">LCB40_09390</name>
</gene>
<dbReference type="RefSeq" id="WP_212780751.1">
    <property type="nucleotide sequence ID" value="NZ_BMAY01000005.1"/>
</dbReference>
<feature type="transmembrane region" description="Helical" evidence="6">
    <location>
        <begin position="90"/>
        <end position="109"/>
    </location>
</feature>
<organism evidence="8 9">
    <name type="scientific">Lactobacillus corticis</name>
    <dbReference type="NCBI Taxonomy" id="2201249"/>
    <lineage>
        <taxon>Bacteria</taxon>
        <taxon>Bacillati</taxon>
        <taxon>Bacillota</taxon>
        <taxon>Bacilli</taxon>
        <taxon>Lactobacillales</taxon>
        <taxon>Lactobacillaceae</taxon>
        <taxon>Lactobacillus</taxon>
    </lineage>
</organism>
<dbReference type="Gene3D" id="3.30.70.120">
    <property type="match status" value="1"/>
</dbReference>
<proteinExistence type="predicted"/>
<keyword evidence="2" id="KW-1003">Cell membrane</keyword>
<dbReference type="PANTHER" id="PTHR33545:SF5">
    <property type="entry name" value="UPF0750 MEMBRANE PROTEIN YITT"/>
    <property type="match status" value="1"/>
</dbReference>
<dbReference type="InterPro" id="IPR019264">
    <property type="entry name" value="DUF2179"/>
</dbReference>
<keyword evidence="4 6" id="KW-1133">Transmembrane helix</keyword>
<protein>
    <submittedName>
        <fullName evidence="8">YitT family membrane protein</fullName>
    </submittedName>
</protein>
<accession>A0A916VJ51</accession>
<dbReference type="Proteomes" id="UP000677218">
    <property type="component" value="Unassembled WGS sequence"/>
</dbReference>
<dbReference type="PIRSF" id="PIRSF006483">
    <property type="entry name" value="Membrane_protein_YitT"/>
    <property type="match status" value="1"/>
</dbReference>
<sequence length="293" mass="32680">MDNIFEQFNRRYNFVAKLSAAFFYSIAVAVALNFFWEPGHMYSSGVTGFAQILHSVSAKYLPVTWSTSVLYFLLNAPLFVLAWFKIGKKFTFFTVVAVVLGSVMMRVIHPLTVNMDPLLCAIFGGVINGIGTGFALKNGISTGGLDIIGIVIRMKTGTSYGKTNIIINLIIVACAGFIFGWTRALYTALNIFINGQVIDGVYTKHQKMQMMIITEHPNDIIDGVQKRMHRGITIIHDAEGAYGHAEKTILITIIDRADMYDIVKIIKECDEYSFVSVSEGEKVFGRFKEQEIV</sequence>
<dbReference type="EMBL" id="BMAY01000005">
    <property type="protein sequence ID" value="GFZ27059.1"/>
    <property type="molecule type" value="Genomic_DNA"/>
</dbReference>
<feature type="transmembrane region" description="Helical" evidence="6">
    <location>
        <begin position="63"/>
        <end position="83"/>
    </location>
</feature>
<feature type="transmembrane region" description="Helical" evidence="6">
    <location>
        <begin position="12"/>
        <end position="36"/>
    </location>
</feature>
<name>A0A916VJ51_9LACO</name>
<evidence type="ECO:0000256" key="2">
    <source>
        <dbReference type="ARBA" id="ARBA00022475"/>
    </source>
</evidence>
<keyword evidence="5 6" id="KW-0472">Membrane</keyword>
<dbReference type="InterPro" id="IPR051461">
    <property type="entry name" value="UPF0750_membrane"/>
</dbReference>
<evidence type="ECO:0000313" key="8">
    <source>
        <dbReference type="EMBL" id="GFZ27059.1"/>
    </source>
</evidence>
<evidence type="ECO:0000256" key="4">
    <source>
        <dbReference type="ARBA" id="ARBA00022989"/>
    </source>
</evidence>
<evidence type="ECO:0000256" key="1">
    <source>
        <dbReference type="ARBA" id="ARBA00004651"/>
    </source>
</evidence>
<dbReference type="Pfam" id="PF02588">
    <property type="entry name" value="YitT_membrane"/>
    <property type="match status" value="1"/>
</dbReference>
<dbReference type="CDD" id="cd16380">
    <property type="entry name" value="YitT_C"/>
    <property type="match status" value="1"/>
</dbReference>
<evidence type="ECO:0000259" key="7">
    <source>
        <dbReference type="Pfam" id="PF10035"/>
    </source>
</evidence>
<dbReference type="InterPro" id="IPR015867">
    <property type="entry name" value="N-reg_PII/ATP_PRibTrfase_C"/>
</dbReference>
<dbReference type="AlphaFoldDB" id="A0A916VJ51"/>
<comment type="subcellular location">
    <subcellularLocation>
        <location evidence="1">Cell membrane</location>
        <topology evidence="1">Multi-pass membrane protein</topology>
    </subcellularLocation>
</comment>
<feature type="domain" description="DUF2179" evidence="7">
    <location>
        <begin position="230"/>
        <end position="285"/>
    </location>
</feature>
<keyword evidence="3 6" id="KW-0812">Transmembrane</keyword>
<dbReference type="PANTHER" id="PTHR33545">
    <property type="entry name" value="UPF0750 MEMBRANE PROTEIN YITT-RELATED"/>
    <property type="match status" value="1"/>
</dbReference>
<evidence type="ECO:0000313" key="9">
    <source>
        <dbReference type="Proteomes" id="UP000677218"/>
    </source>
</evidence>
<evidence type="ECO:0000256" key="5">
    <source>
        <dbReference type="ARBA" id="ARBA00023136"/>
    </source>
</evidence>
<keyword evidence="9" id="KW-1185">Reference proteome</keyword>
<dbReference type="GO" id="GO:0005886">
    <property type="term" value="C:plasma membrane"/>
    <property type="evidence" value="ECO:0007669"/>
    <property type="project" value="UniProtKB-SubCell"/>
</dbReference>
<dbReference type="InterPro" id="IPR003740">
    <property type="entry name" value="YitT"/>
</dbReference>
<feature type="transmembrane region" description="Helical" evidence="6">
    <location>
        <begin position="165"/>
        <end position="186"/>
    </location>
</feature>
<dbReference type="Pfam" id="PF10035">
    <property type="entry name" value="DUF2179"/>
    <property type="match status" value="1"/>
</dbReference>
<reference evidence="8" key="1">
    <citation type="submission" date="2020-08" db="EMBL/GenBank/DDBJ databases">
        <title>Taxonomic study for Lactobacillus species isolated from hardwood bark.</title>
        <authorList>
            <person name="Tohno M."/>
            <person name="Tanizawa Y."/>
        </authorList>
    </citation>
    <scope>NUCLEOTIDE SEQUENCE</scope>
    <source>
        <strain evidence="8">B40</strain>
    </source>
</reference>